<feature type="transmembrane region" description="Helical" evidence="1">
    <location>
        <begin position="142"/>
        <end position="161"/>
    </location>
</feature>
<feature type="transmembrane region" description="Helical" evidence="1">
    <location>
        <begin position="194"/>
        <end position="212"/>
    </location>
</feature>
<name>A0A0S2I4G0_9BACT</name>
<keyword evidence="1" id="KW-0812">Transmembrane</keyword>
<keyword evidence="3" id="KW-1185">Reference proteome</keyword>
<dbReference type="KEGG" id="blq:L21SP5_03262"/>
<dbReference type="Pfam" id="PF22285">
    <property type="entry name" value="DUF6962"/>
    <property type="match status" value="2"/>
</dbReference>
<evidence type="ECO:0000313" key="3">
    <source>
        <dbReference type="Proteomes" id="UP000064893"/>
    </source>
</evidence>
<proteinExistence type="predicted"/>
<keyword evidence="1" id="KW-0472">Membrane</keyword>
<keyword evidence="1" id="KW-1133">Transmembrane helix</keyword>
<dbReference type="AlphaFoldDB" id="A0A0S2I4G0"/>
<reference evidence="2 3" key="1">
    <citation type="submission" date="2015-11" db="EMBL/GenBank/DDBJ databases">
        <title>Description and complete genome sequence of a novel strain predominating in hypersaline microbial mats and representing a new family of the Bacteriodetes phylum.</title>
        <authorList>
            <person name="Spring S."/>
            <person name="Bunk B."/>
            <person name="Sproer C."/>
            <person name="Klenk H.-P."/>
        </authorList>
    </citation>
    <scope>NUCLEOTIDE SEQUENCE [LARGE SCALE GENOMIC DNA]</scope>
    <source>
        <strain evidence="2 3">L21-Spi-D4</strain>
    </source>
</reference>
<evidence type="ECO:0000313" key="2">
    <source>
        <dbReference type="EMBL" id="ALO16876.1"/>
    </source>
</evidence>
<dbReference type="RefSeq" id="WP_057954222.1">
    <property type="nucleotide sequence ID" value="NZ_CP013118.1"/>
</dbReference>
<dbReference type="EMBL" id="CP013118">
    <property type="protein sequence ID" value="ALO16876.1"/>
    <property type="molecule type" value="Genomic_DNA"/>
</dbReference>
<evidence type="ECO:0000256" key="1">
    <source>
        <dbReference type="SAM" id="Phobius"/>
    </source>
</evidence>
<feature type="transmembrane region" description="Helical" evidence="1">
    <location>
        <begin position="218"/>
        <end position="237"/>
    </location>
</feature>
<sequence length="254" mass="28917">MALNQPAIEILGLQINEPVTVATDLLVAGVCLYAFIKLLQLPYRSKLKTYLLWYFMLMAIATTIGGLIGHAFLWYFTASWENPDWVNNIIEQIAFLESHEPAYAWKLPGWIVSMLSIMFVERAAIEQVRPIVKRGVGSTFKIVNLVELFLFMAITLATLNFRYVEIHSGYGLMFVVLSLQGYAYIRTKDEGSKLFLYGVAVAAVAALFYMNEVGISKWFNHFDISHTLMAVSAYIFYRGAVKMLEKNHNRLLFS</sequence>
<organism evidence="2 3">
    <name type="scientific">Salinivirga cyanobacteriivorans</name>
    <dbReference type="NCBI Taxonomy" id="1307839"/>
    <lineage>
        <taxon>Bacteria</taxon>
        <taxon>Pseudomonadati</taxon>
        <taxon>Bacteroidota</taxon>
        <taxon>Bacteroidia</taxon>
        <taxon>Bacteroidales</taxon>
        <taxon>Salinivirgaceae</taxon>
        <taxon>Salinivirga</taxon>
    </lineage>
</organism>
<gene>
    <name evidence="2" type="ORF">L21SP5_03262</name>
</gene>
<dbReference type="OrthoDB" id="1523094at2"/>
<feature type="transmembrane region" description="Helical" evidence="1">
    <location>
        <begin position="167"/>
        <end position="185"/>
    </location>
</feature>
<feature type="transmembrane region" description="Helical" evidence="1">
    <location>
        <begin position="20"/>
        <end position="39"/>
    </location>
</feature>
<accession>A0A0S2I4G0</accession>
<dbReference type="InterPro" id="IPR054235">
    <property type="entry name" value="DUF6962"/>
</dbReference>
<protein>
    <submittedName>
        <fullName evidence="2">Uncharacterized protein</fullName>
    </submittedName>
</protein>
<dbReference type="Proteomes" id="UP000064893">
    <property type="component" value="Chromosome"/>
</dbReference>
<feature type="transmembrane region" description="Helical" evidence="1">
    <location>
        <begin position="51"/>
        <end position="76"/>
    </location>
</feature>
<feature type="transmembrane region" description="Helical" evidence="1">
    <location>
        <begin position="103"/>
        <end position="121"/>
    </location>
</feature>